<dbReference type="InterPro" id="IPR043502">
    <property type="entry name" value="DNA/RNA_pol_sf"/>
</dbReference>
<dbReference type="EMBL" id="CAJNOC010011005">
    <property type="protein sequence ID" value="CAF1145042.1"/>
    <property type="molecule type" value="Genomic_DNA"/>
</dbReference>
<dbReference type="Gene3D" id="3.30.70.270">
    <property type="match status" value="1"/>
</dbReference>
<feature type="coiled-coil region" evidence="1">
    <location>
        <begin position="238"/>
        <end position="279"/>
    </location>
</feature>
<evidence type="ECO:0000313" key="3">
    <source>
        <dbReference type="EMBL" id="CAF1145042.1"/>
    </source>
</evidence>
<dbReference type="InterPro" id="IPR043128">
    <property type="entry name" value="Rev_trsase/Diguanyl_cyclase"/>
</dbReference>
<protein>
    <submittedName>
        <fullName evidence="3">Uncharacterized protein</fullName>
    </submittedName>
</protein>
<dbReference type="Proteomes" id="UP000663879">
    <property type="component" value="Unassembled WGS sequence"/>
</dbReference>
<feature type="compositionally biased region" description="Polar residues" evidence="2">
    <location>
        <begin position="177"/>
        <end position="189"/>
    </location>
</feature>
<name>A0A814S9J3_9BILA</name>
<feature type="compositionally biased region" description="Basic and acidic residues" evidence="2">
    <location>
        <begin position="213"/>
        <end position="223"/>
    </location>
</feature>
<accession>A0A814S9J3</accession>
<proteinExistence type="predicted"/>
<reference evidence="3" key="1">
    <citation type="submission" date="2021-02" db="EMBL/GenBank/DDBJ databases">
        <authorList>
            <person name="Nowell W R."/>
        </authorList>
    </citation>
    <scope>NUCLEOTIDE SEQUENCE</scope>
    <source>
        <strain evidence="3">Ploen Becks lab</strain>
    </source>
</reference>
<keyword evidence="4" id="KW-1185">Reference proteome</keyword>
<feature type="non-terminal residue" evidence="3">
    <location>
        <position position="1"/>
    </location>
</feature>
<feature type="compositionally biased region" description="Basic and acidic residues" evidence="2">
    <location>
        <begin position="162"/>
        <end position="172"/>
    </location>
</feature>
<sequence>KPNPNRAKCLLEKPKPINIRELQCWLGIANGYRTFINGYSQIVKPITSPDKTAVELFHFLTDLIKQFPQSPSWGPIDYVVVPKKTNLEQNDYVGFLAFENRFVHFDVSNELRKIQQIEFGGCGMMVELNCHGTESYQQAINRKKFNRIINLFGKTKRYFKTDSKEKHSEKTEPYAGKTSNTSNVSTNPFLTGVSHIELTETSKRTAGQSQKGSEPKKVRRESTNDSSNDSFTNVPSIIDKEQSLKSKCEEELKNLQVENKNLKNRIQELEQTIISLQLQKINESTKTQKVIDKLLKDREEANKASTTLLALTVAFNQ</sequence>
<comment type="caution">
    <text evidence="3">The sequence shown here is derived from an EMBL/GenBank/DDBJ whole genome shotgun (WGS) entry which is preliminary data.</text>
</comment>
<organism evidence="3 4">
    <name type="scientific">Brachionus calyciflorus</name>
    <dbReference type="NCBI Taxonomy" id="104777"/>
    <lineage>
        <taxon>Eukaryota</taxon>
        <taxon>Metazoa</taxon>
        <taxon>Spiralia</taxon>
        <taxon>Gnathifera</taxon>
        <taxon>Rotifera</taxon>
        <taxon>Eurotatoria</taxon>
        <taxon>Monogononta</taxon>
        <taxon>Pseudotrocha</taxon>
        <taxon>Ploima</taxon>
        <taxon>Brachionidae</taxon>
        <taxon>Brachionus</taxon>
    </lineage>
</organism>
<feature type="region of interest" description="Disordered" evidence="2">
    <location>
        <begin position="162"/>
        <end position="236"/>
    </location>
</feature>
<dbReference type="AlphaFoldDB" id="A0A814S9J3"/>
<gene>
    <name evidence="3" type="ORF">OXX778_LOCUS23062</name>
</gene>
<keyword evidence="1" id="KW-0175">Coiled coil</keyword>
<evidence type="ECO:0000313" key="4">
    <source>
        <dbReference type="Proteomes" id="UP000663879"/>
    </source>
</evidence>
<evidence type="ECO:0000256" key="2">
    <source>
        <dbReference type="SAM" id="MobiDB-lite"/>
    </source>
</evidence>
<dbReference type="SUPFAM" id="SSF56672">
    <property type="entry name" value="DNA/RNA polymerases"/>
    <property type="match status" value="1"/>
</dbReference>
<feature type="compositionally biased region" description="Low complexity" evidence="2">
    <location>
        <begin position="224"/>
        <end position="233"/>
    </location>
</feature>
<evidence type="ECO:0000256" key="1">
    <source>
        <dbReference type="SAM" id="Coils"/>
    </source>
</evidence>